<keyword evidence="1" id="KW-0812">Transmembrane</keyword>
<reference evidence="2" key="1">
    <citation type="submission" date="2014-05" db="EMBL/GenBank/DDBJ databases">
        <authorList>
            <person name="Chronopoulou M."/>
        </authorList>
    </citation>
    <scope>NUCLEOTIDE SEQUENCE</scope>
    <source>
        <tissue evidence="2">Whole organism</tissue>
    </source>
</reference>
<sequence length="160" mass="18497">MDDKHRRKNIKNRVLYCRYKLYTAVYSNMNILVYIRLLNFFFLPAPFEAVLRFLFLVSESNMLEENEVISLPMVLMVLNRFLFLTRSFLVTGSLIKLSSSNRILSLRSEIILAFKSPDAYDSSRGVSECCILRSSTKDLLIRIFRALSSVSRSSSFLSPS</sequence>
<protein>
    <submittedName>
        <fullName evidence="2">Uncharacterized protein</fullName>
    </submittedName>
</protein>
<proteinExistence type="predicted"/>
<evidence type="ECO:0000256" key="1">
    <source>
        <dbReference type="SAM" id="Phobius"/>
    </source>
</evidence>
<organism evidence="2">
    <name type="scientific">Lepeophtheirus salmonis</name>
    <name type="common">Salmon louse</name>
    <name type="synonym">Caligus salmonis</name>
    <dbReference type="NCBI Taxonomy" id="72036"/>
    <lineage>
        <taxon>Eukaryota</taxon>
        <taxon>Metazoa</taxon>
        <taxon>Ecdysozoa</taxon>
        <taxon>Arthropoda</taxon>
        <taxon>Crustacea</taxon>
        <taxon>Multicrustacea</taxon>
        <taxon>Hexanauplia</taxon>
        <taxon>Copepoda</taxon>
        <taxon>Siphonostomatoida</taxon>
        <taxon>Caligidae</taxon>
        <taxon>Lepeophtheirus</taxon>
    </lineage>
</organism>
<dbReference type="EMBL" id="HACA01023747">
    <property type="protein sequence ID" value="CDW41108.1"/>
    <property type="molecule type" value="Transcribed_RNA"/>
</dbReference>
<accession>A0A0K2US68</accession>
<keyword evidence="1" id="KW-0472">Membrane</keyword>
<keyword evidence="1" id="KW-1133">Transmembrane helix</keyword>
<evidence type="ECO:0000313" key="2">
    <source>
        <dbReference type="EMBL" id="CDW41108.1"/>
    </source>
</evidence>
<name>A0A0K2US68_LEPSM</name>
<dbReference type="AlphaFoldDB" id="A0A0K2US68"/>
<feature type="transmembrane region" description="Helical" evidence="1">
    <location>
        <begin position="21"/>
        <end position="43"/>
    </location>
</feature>